<dbReference type="EMBL" id="CP040798">
    <property type="protein sequence ID" value="QLB49645.1"/>
    <property type="molecule type" value="Genomic_DNA"/>
</dbReference>
<protein>
    <submittedName>
        <fullName evidence="1">DUF1492 domain-containing protein</fullName>
    </submittedName>
</protein>
<dbReference type="Pfam" id="PF07374">
    <property type="entry name" value="DUF1492"/>
    <property type="match status" value="1"/>
</dbReference>
<dbReference type="Gene3D" id="1.20.140.160">
    <property type="match status" value="1"/>
</dbReference>
<sequence>MTAQEAKARLEQIKWLDEEIKTLHQELQYLREGIFQSSRLTDTRVQTSKVNQTDDHIIQNIKSAEDIERRIGEVIKIRLGIINTIDKLGSSLDRTVLRMFYVNHLEAWEIGEKLHKSNSTIYHIRKEAIERLAALDNS</sequence>
<proteinExistence type="predicted"/>
<evidence type="ECO:0000313" key="2">
    <source>
        <dbReference type="Proteomes" id="UP000509535"/>
    </source>
</evidence>
<evidence type="ECO:0000313" key="1">
    <source>
        <dbReference type="EMBL" id="QLB49645.1"/>
    </source>
</evidence>
<dbReference type="Proteomes" id="UP000509535">
    <property type="component" value="Chromosome"/>
</dbReference>
<dbReference type="RefSeq" id="WP_176798546.1">
    <property type="nucleotide sequence ID" value="NZ_CP040798.1"/>
</dbReference>
<gene>
    <name evidence="1" type="ORF">FDP16_03285</name>
</gene>
<dbReference type="InterPro" id="IPR013324">
    <property type="entry name" value="RNA_pol_sigma_r3/r4-like"/>
</dbReference>
<accession>A0A7H8UZ41</accession>
<organism evidence="1 2">
    <name type="scientific">Streptococcus sanguinis</name>
    <dbReference type="NCBI Taxonomy" id="1305"/>
    <lineage>
        <taxon>Bacteria</taxon>
        <taxon>Bacillati</taxon>
        <taxon>Bacillota</taxon>
        <taxon>Bacilli</taxon>
        <taxon>Lactobacillales</taxon>
        <taxon>Streptococcaceae</taxon>
        <taxon>Streptococcus</taxon>
    </lineage>
</organism>
<reference evidence="1 2" key="1">
    <citation type="submission" date="2019-06" db="EMBL/GenBank/DDBJ databases">
        <title>The organization of the Streptococcus sanguinis genomes.</title>
        <authorList>
            <person name="Wang H.Y."/>
            <person name="Chen Y.Y.M."/>
            <person name="Wu C.H."/>
        </authorList>
    </citation>
    <scope>NUCLEOTIDE SEQUENCE [LARGE SCALE GENOMIC DNA]</scope>
    <source>
        <strain evidence="1 2">CGMH058</strain>
    </source>
</reference>
<dbReference type="InterPro" id="IPR010861">
    <property type="entry name" value="DUF1492"/>
</dbReference>
<name>A0A7H8UZ41_STRSA</name>
<dbReference type="AlphaFoldDB" id="A0A7H8UZ41"/>
<dbReference type="SUPFAM" id="SSF88659">
    <property type="entry name" value="Sigma3 and sigma4 domains of RNA polymerase sigma factors"/>
    <property type="match status" value="1"/>
</dbReference>